<proteinExistence type="predicted"/>
<feature type="chain" id="PRO_5042615381" evidence="2">
    <location>
        <begin position="27"/>
        <end position="450"/>
    </location>
</feature>
<keyword evidence="6" id="KW-1185">Reference proteome</keyword>
<feature type="region of interest" description="Disordered" evidence="1">
    <location>
        <begin position="32"/>
        <end position="87"/>
    </location>
</feature>
<dbReference type="EMBL" id="VBRC01000003">
    <property type="protein sequence ID" value="TLK29881.1"/>
    <property type="molecule type" value="Genomic_DNA"/>
</dbReference>
<evidence type="ECO:0000313" key="3">
    <source>
        <dbReference type="EMBL" id="MBB5294444.1"/>
    </source>
</evidence>
<dbReference type="PANTHER" id="PTHR35788">
    <property type="entry name" value="EXPORTED PROTEIN-RELATED"/>
    <property type="match status" value="1"/>
</dbReference>
<evidence type="ECO:0000256" key="1">
    <source>
        <dbReference type="SAM" id="MobiDB-lite"/>
    </source>
</evidence>
<reference evidence="4 5" key="1">
    <citation type="submission" date="2019-04" db="EMBL/GenBank/DDBJ databases">
        <title>Deinococcus metalilatus MA1002 mutant No.5.</title>
        <authorList>
            <person name="Park W."/>
            <person name="Park C."/>
        </authorList>
    </citation>
    <scope>NUCLEOTIDE SEQUENCE [LARGE SCALE GENOMIC DNA]</scope>
    <source>
        <strain evidence="4 5">MA1002-m5</strain>
    </source>
</reference>
<comment type="caution">
    <text evidence="4">The sequence shown here is derived from an EMBL/GenBank/DDBJ whole genome shotgun (WGS) entry which is preliminary data.</text>
</comment>
<evidence type="ECO:0000313" key="5">
    <source>
        <dbReference type="Proteomes" id="UP000308000"/>
    </source>
</evidence>
<feature type="signal peptide" evidence="2">
    <location>
        <begin position="1"/>
        <end position="26"/>
    </location>
</feature>
<name>A0AAJ5F6B6_9DEIO</name>
<evidence type="ECO:0000256" key="2">
    <source>
        <dbReference type="SAM" id="SignalP"/>
    </source>
</evidence>
<organism evidence="4 5">
    <name type="scientific">Deinococcus metallilatus</name>
    <dbReference type="NCBI Taxonomy" id="1211322"/>
    <lineage>
        <taxon>Bacteria</taxon>
        <taxon>Thermotogati</taxon>
        <taxon>Deinococcota</taxon>
        <taxon>Deinococci</taxon>
        <taxon>Deinococcales</taxon>
        <taxon>Deinococcaceae</taxon>
        <taxon>Deinococcus</taxon>
    </lineage>
</organism>
<gene>
    <name evidence="4" type="ORF">FCS05_04920</name>
    <name evidence="3" type="ORF">HNQ10_001258</name>
</gene>
<dbReference type="Proteomes" id="UP000308000">
    <property type="component" value="Unassembled WGS sequence"/>
</dbReference>
<keyword evidence="2" id="KW-0732">Signal</keyword>
<dbReference type="InterPro" id="IPR007391">
    <property type="entry name" value="Vancomycin_resist_VanW"/>
</dbReference>
<evidence type="ECO:0000313" key="6">
    <source>
        <dbReference type="Proteomes" id="UP000536909"/>
    </source>
</evidence>
<dbReference type="Proteomes" id="UP000536909">
    <property type="component" value="Unassembled WGS sequence"/>
</dbReference>
<evidence type="ECO:0000313" key="4">
    <source>
        <dbReference type="EMBL" id="TLK29881.1"/>
    </source>
</evidence>
<dbReference type="AlphaFoldDB" id="A0AAJ5F6B6"/>
<protein>
    <submittedName>
        <fullName evidence="3">Vancomycin resistance protein YoaR</fullName>
    </submittedName>
</protein>
<dbReference type="EMBL" id="JACHFV010000004">
    <property type="protein sequence ID" value="MBB5294444.1"/>
    <property type="molecule type" value="Genomic_DNA"/>
</dbReference>
<dbReference type="Pfam" id="PF04294">
    <property type="entry name" value="VanW"/>
    <property type="match status" value="1"/>
</dbReference>
<dbReference type="InterPro" id="IPR052913">
    <property type="entry name" value="Glycopeptide_resist_protein"/>
</dbReference>
<sequence length="450" mass="48079">MAPSRKSPARKCAALLVSALLGAAFAQVEIPALPPAPTPAPVPTPAPMPAPEPVPAPPLPTPPAPAPETPSPPAPQPTPPAPAPAKPALTAPLLITVQADWPALVDGKKTTVPFTRTLTLPGERVAQLRARGVITESLDADLKKFLAGLPQQPQDARFENLWDGWAVVQHNGLKVDEARTRANVLAALKDPQGVKAAVVVSGQVAPKRTLDFFASRGITAHLGTGETNYYGSSAARVTNIHVGTRNFQDRLVEGQVVSFSQLIGPVTTRRGYVTGLVIAGERTADGVGGGICQVSTTVFRTLYSAGLPIIERQNHSYQVHYYDPQGLDATIYQPHLDLKFANDTGGALWFQADWDDQESRLTISVFGRARDYTVEIGAPNTLSSTPPPPDRILRDASLPAGQRKQVDWAAPGAVVEVTRKFVRNGQTFKQDTLKSSYRPWPNIFLVGTGS</sequence>
<dbReference type="RefSeq" id="WP_129117683.1">
    <property type="nucleotide sequence ID" value="NZ_BSUI01000013.1"/>
</dbReference>
<feature type="compositionally biased region" description="Pro residues" evidence="1">
    <location>
        <begin position="32"/>
        <end position="85"/>
    </location>
</feature>
<accession>A0AAJ5F6B6</accession>
<dbReference type="PANTHER" id="PTHR35788:SF1">
    <property type="entry name" value="EXPORTED PROTEIN"/>
    <property type="match status" value="1"/>
</dbReference>
<reference evidence="3 6" key="2">
    <citation type="submission" date="2020-08" db="EMBL/GenBank/DDBJ databases">
        <title>Genomic Encyclopedia of Type Strains, Phase IV (KMG-IV): sequencing the most valuable type-strain genomes for metagenomic binning, comparative biology and taxonomic classification.</title>
        <authorList>
            <person name="Goeker M."/>
        </authorList>
    </citation>
    <scope>NUCLEOTIDE SEQUENCE [LARGE SCALE GENOMIC DNA]</scope>
    <source>
        <strain evidence="3 6">DSM 105434</strain>
    </source>
</reference>